<keyword evidence="1" id="KW-0175">Coiled coil</keyword>
<protein>
    <recommendedName>
        <fullName evidence="5">F-box domain-containing protein</fullName>
    </recommendedName>
</protein>
<feature type="coiled-coil region" evidence="1">
    <location>
        <begin position="58"/>
        <end position="88"/>
    </location>
</feature>
<sequence>MESNCNSRKITLCDSCQNEFVFTLHPPVSKHALRTYLHPSEDEMAQTVVILKEESDLHQRLGDEITRLRQLTKTLEQEQLVLEQTMSERRAWLSPVRKLPPEILDQIFSQYVRSFKFTLKVFRKQKQNHLVAPPMLLSQVSSYWRMLVSSRPDLWSSISVDVYTLELDLMTILPLYFQRAKETPLNLRIVDSHQGRGEDFDIIRRPSMYLGHHGYLAYVAMMKEIPRCETLSLYVDSELLDGVKSEFKSRTFSFPHLRTLYDNTGTWNPTDSQNGWFWRPIRNAAPKLTEVTSNSRGRVDSFAYHQITVFNLGFVDLLPLVRILSISPNLQTLRADGVFGEISTEGYSTPSNPPFLSHLRKLLLGGVDLDSLSFILRSFTAPILTSLQLEIDSDPPNVVWNIQTLVAFIARSSCQIQVLTLHVGDTNLTLDAIAELLEVTPQLMSLQVRVNEGGEHGITDEWTRRLLSKLTIVGSEPVLVPRLRRLRVAEGQIDMWPWLNRRVGGVITGMAETRSRTWLTAHKLADRVCPLETIKLAFSTGYGDVSDCMAKLETLEKDGMDIDLAWSGDEDEEDEDQSSMLGGSDYDSEDSYESDESDFDDDGY</sequence>
<dbReference type="Gene3D" id="3.80.10.10">
    <property type="entry name" value="Ribonuclease Inhibitor"/>
    <property type="match status" value="1"/>
</dbReference>
<proteinExistence type="predicted"/>
<dbReference type="AlphaFoldDB" id="A0AAW0AMD5"/>
<name>A0AAW0AMD5_9AGAR</name>
<feature type="compositionally biased region" description="Acidic residues" evidence="2">
    <location>
        <begin position="586"/>
        <end position="604"/>
    </location>
</feature>
<evidence type="ECO:0000313" key="3">
    <source>
        <dbReference type="EMBL" id="KAK7014105.1"/>
    </source>
</evidence>
<keyword evidence="4" id="KW-1185">Reference proteome</keyword>
<reference evidence="3 4" key="1">
    <citation type="submission" date="2024-01" db="EMBL/GenBank/DDBJ databases">
        <title>A draft genome for a cacao thread blight-causing isolate of Paramarasmius palmivorus.</title>
        <authorList>
            <person name="Baruah I.K."/>
            <person name="Bukari Y."/>
            <person name="Amoako-Attah I."/>
            <person name="Meinhardt L.W."/>
            <person name="Bailey B.A."/>
            <person name="Cohen S.P."/>
        </authorList>
    </citation>
    <scope>NUCLEOTIDE SEQUENCE [LARGE SCALE GENOMIC DNA]</scope>
    <source>
        <strain evidence="3 4">GH-12</strain>
    </source>
</reference>
<feature type="compositionally biased region" description="Acidic residues" evidence="2">
    <location>
        <begin position="568"/>
        <end position="577"/>
    </location>
</feature>
<evidence type="ECO:0000256" key="1">
    <source>
        <dbReference type="SAM" id="Coils"/>
    </source>
</evidence>
<accession>A0AAW0AMD5</accession>
<dbReference type="Proteomes" id="UP001383192">
    <property type="component" value="Unassembled WGS sequence"/>
</dbReference>
<dbReference type="InterPro" id="IPR032675">
    <property type="entry name" value="LRR_dom_sf"/>
</dbReference>
<feature type="region of interest" description="Disordered" evidence="2">
    <location>
        <begin position="563"/>
        <end position="604"/>
    </location>
</feature>
<dbReference type="EMBL" id="JAYKXP010000374">
    <property type="protein sequence ID" value="KAK7014105.1"/>
    <property type="molecule type" value="Genomic_DNA"/>
</dbReference>
<evidence type="ECO:0000313" key="4">
    <source>
        <dbReference type="Proteomes" id="UP001383192"/>
    </source>
</evidence>
<evidence type="ECO:0008006" key="5">
    <source>
        <dbReference type="Google" id="ProtNLM"/>
    </source>
</evidence>
<evidence type="ECO:0000256" key="2">
    <source>
        <dbReference type="SAM" id="MobiDB-lite"/>
    </source>
</evidence>
<organism evidence="3 4">
    <name type="scientific">Paramarasmius palmivorus</name>
    <dbReference type="NCBI Taxonomy" id="297713"/>
    <lineage>
        <taxon>Eukaryota</taxon>
        <taxon>Fungi</taxon>
        <taxon>Dikarya</taxon>
        <taxon>Basidiomycota</taxon>
        <taxon>Agaricomycotina</taxon>
        <taxon>Agaricomycetes</taxon>
        <taxon>Agaricomycetidae</taxon>
        <taxon>Agaricales</taxon>
        <taxon>Marasmiineae</taxon>
        <taxon>Marasmiaceae</taxon>
        <taxon>Paramarasmius</taxon>
    </lineage>
</organism>
<dbReference type="SUPFAM" id="SSF52047">
    <property type="entry name" value="RNI-like"/>
    <property type="match status" value="1"/>
</dbReference>
<comment type="caution">
    <text evidence="3">The sequence shown here is derived from an EMBL/GenBank/DDBJ whole genome shotgun (WGS) entry which is preliminary data.</text>
</comment>
<gene>
    <name evidence="3" type="ORF">VNI00_019413</name>
</gene>